<dbReference type="Proteomes" id="UP001305414">
    <property type="component" value="Unassembled WGS sequence"/>
</dbReference>
<dbReference type="PANTHER" id="PTHR43804:SF7">
    <property type="entry name" value="LD18447P"/>
    <property type="match status" value="1"/>
</dbReference>
<evidence type="ECO:0000259" key="4">
    <source>
        <dbReference type="PROSITE" id="PS00745"/>
    </source>
</evidence>
<evidence type="ECO:0000256" key="3">
    <source>
        <dbReference type="ARBA" id="ARBA00022917"/>
    </source>
</evidence>
<comment type="similarity">
    <text evidence="1">Belongs to the prokaryotic/mitochondrial release factor family.</text>
</comment>
<dbReference type="PANTHER" id="PTHR43804">
    <property type="entry name" value="LD18447P"/>
    <property type="match status" value="1"/>
</dbReference>
<evidence type="ECO:0000313" key="5">
    <source>
        <dbReference type="EMBL" id="KAK5628897.1"/>
    </source>
</evidence>
<protein>
    <recommendedName>
        <fullName evidence="4">Prokaryotic-type class I peptide chain release factors domain-containing protein</fullName>
    </recommendedName>
</protein>
<comment type="caution">
    <text evidence="5">The sequence shown here is derived from an EMBL/GenBank/DDBJ whole genome shotgun (WGS) entry which is preliminary data.</text>
</comment>
<dbReference type="Pfam" id="PF03462">
    <property type="entry name" value="PCRF"/>
    <property type="match status" value="1"/>
</dbReference>
<dbReference type="SUPFAM" id="SSF75620">
    <property type="entry name" value="Release factor"/>
    <property type="match status" value="1"/>
</dbReference>
<dbReference type="AlphaFoldDB" id="A0AAN7Z4H9"/>
<evidence type="ECO:0000256" key="2">
    <source>
        <dbReference type="ARBA" id="ARBA00022481"/>
    </source>
</evidence>
<organism evidence="5 6">
    <name type="scientific">Xylaria bambusicola</name>
    <dbReference type="NCBI Taxonomy" id="326684"/>
    <lineage>
        <taxon>Eukaryota</taxon>
        <taxon>Fungi</taxon>
        <taxon>Dikarya</taxon>
        <taxon>Ascomycota</taxon>
        <taxon>Pezizomycotina</taxon>
        <taxon>Sordariomycetes</taxon>
        <taxon>Xylariomycetidae</taxon>
        <taxon>Xylariales</taxon>
        <taxon>Xylariaceae</taxon>
        <taxon>Xylaria</taxon>
    </lineage>
</organism>
<accession>A0AAN7Z4H9</accession>
<evidence type="ECO:0000313" key="6">
    <source>
        <dbReference type="Proteomes" id="UP001305414"/>
    </source>
</evidence>
<dbReference type="EMBL" id="JAWHQM010000010">
    <property type="protein sequence ID" value="KAK5628897.1"/>
    <property type="molecule type" value="Genomic_DNA"/>
</dbReference>
<dbReference type="SMART" id="SM00937">
    <property type="entry name" value="PCRF"/>
    <property type="match status" value="1"/>
</dbReference>
<dbReference type="InterPro" id="IPR050057">
    <property type="entry name" value="Prokaryotic/Mito_RF"/>
</dbReference>
<keyword evidence="2" id="KW-0488">Methylation</keyword>
<proteinExistence type="inferred from homology"/>
<dbReference type="InterPro" id="IPR000352">
    <property type="entry name" value="Pep_chain_release_fac_I"/>
</dbReference>
<dbReference type="GO" id="GO:0003747">
    <property type="term" value="F:translation release factor activity"/>
    <property type="evidence" value="ECO:0007669"/>
    <property type="project" value="InterPro"/>
</dbReference>
<dbReference type="Gene3D" id="3.30.160.20">
    <property type="match status" value="1"/>
</dbReference>
<name>A0AAN7Z4H9_9PEZI</name>
<dbReference type="GO" id="GO:0032543">
    <property type="term" value="P:mitochondrial translation"/>
    <property type="evidence" value="ECO:0007669"/>
    <property type="project" value="UniProtKB-ARBA"/>
</dbReference>
<dbReference type="InterPro" id="IPR045853">
    <property type="entry name" value="Pep_chain_release_fac_I_sf"/>
</dbReference>
<keyword evidence="3" id="KW-0648">Protein biosynthesis</keyword>
<dbReference type="PROSITE" id="PS00745">
    <property type="entry name" value="RF_PROK_I"/>
    <property type="match status" value="1"/>
</dbReference>
<dbReference type="Gene3D" id="3.30.70.1660">
    <property type="match status" value="1"/>
</dbReference>
<sequence>MSQAREDVQLQLARVGLIDRQQPAGLVSSCKIFFIRLEDTCHCELDMDKSRMLPAQWICRRCITALAQPQPLNRTFIRFASTNTTITLPLVLLERARNIAKEHDQLTAALQSDFNSQTAKRIGELSRVATALKEWDATQSSIAELTALLESKDAKDEELQELAREELSSTYSSLEPLATALSASLTPRDPFADMPCLVEIRPGPGGMEGRYFADVVFRMYRQYCSRIGLPTRVVKYELPDGADPSSPASESPLLEAVLEIQAAGAYDTFRGEAGMHRVQRIPSTEKHGRTHTSAVAVWVLPAFPEDSASEQDINNPDSLFYVNPSEVREEKMRAGGAGGQHVNKTESAIRLTHEPTGITVTMQEFRSQHTNRKNAWIVLRSRIAQKRREEREEAAWALRNSVLSKDKITRGDKIRTYNYSQDRCTDHRSGLDVYNLSDVLDGGETLDRIMASAKEWLIKRDVQALIAEEEATTSAAASNDTKKAKR</sequence>
<feature type="domain" description="Prokaryotic-type class I peptide chain release factors" evidence="4">
    <location>
        <begin position="333"/>
        <end position="349"/>
    </location>
</feature>
<gene>
    <name evidence="5" type="ORF">RRF57_004612</name>
</gene>
<reference evidence="5 6" key="1">
    <citation type="submission" date="2023-10" db="EMBL/GenBank/DDBJ databases">
        <title>Draft genome sequence of Xylaria bambusicola isolate GMP-LS, the root and basal stem rot pathogen of sugarcane in Indonesia.</title>
        <authorList>
            <person name="Selvaraj P."/>
            <person name="Muralishankar V."/>
            <person name="Muruganantham S."/>
            <person name="Sp S."/>
            <person name="Haryani S."/>
            <person name="Lau K.J.X."/>
            <person name="Naqvi N.I."/>
        </authorList>
    </citation>
    <scope>NUCLEOTIDE SEQUENCE [LARGE SCALE GENOMIC DNA]</scope>
    <source>
        <strain evidence="5">GMP-LS</strain>
    </source>
</reference>
<evidence type="ECO:0000256" key="1">
    <source>
        <dbReference type="ARBA" id="ARBA00010835"/>
    </source>
</evidence>
<keyword evidence="6" id="KW-1185">Reference proteome</keyword>
<dbReference type="Gene3D" id="6.10.140.1950">
    <property type="match status" value="1"/>
</dbReference>
<dbReference type="InterPro" id="IPR005139">
    <property type="entry name" value="PCRF"/>
</dbReference>
<dbReference type="Pfam" id="PF00472">
    <property type="entry name" value="RF-1"/>
    <property type="match status" value="1"/>
</dbReference>
<dbReference type="GO" id="GO:0005739">
    <property type="term" value="C:mitochondrion"/>
    <property type="evidence" value="ECO:0007669"/>
    <property type="project" value="UniProtKB-ARBA"/>
</dbReference>